<evidence type="ECO:0000313" key="2">
    <source>
        <dbReference type="Proteomes" id="UP001500635"/>
    </source>
</evidence>
<evidence type="ECO:0000313" key="1">
    <source>
        <dbReference type="EMBL" id="GAA4394373.1"/>
    </source>
</evidence>
<name>A0ABP8JQC2_9ACTN</name>
<comment type="caution">
    <text evidence="1">The sequence shown here is derived from an EMBL/GenBank/DDBJ whole genome shotgun (WGS) entry which is preliminary data.</text>
</comment>
<dbReference type="Proteomes" id="UP001500635">
    <property type="component" value="Unassembled WGS sequence"/>
</dbReference>
<accession>A0ABP8JQC2</accession>
<dbReference type="EMBL" id="BAABFR010000037">
    <property type="protein sequence ID" value="GAA4394373.1"/>
    <property type="molecule type" value="Genomic_DNA"/>
</dbReference>
<reference evidence="2" key="1">
    <citation type="journal article" date="2019" name="Int. J. Syst. Evol. Microbiol.">
        <title>The Global Catalogue of Microorganisms (GCM) 10K type strain sequencing project: providing services to taxonomists for standard genome sequencing and annotation.</title>
        <authorList>
            <consortium name="The Broad Institute Genomics Platform"/>
            <consortium name="The Broad Institute Genome Sequencing Center for Infectious Disease"/>
            <person name="Wu L."/>
            <person name="Ma J."/>
        </authorList>
    </citation>
    <scope>NUCLEOTIDE SEQUENCE [LARGE SCALE GENOMIC DNA]</scope>
    <source>
        <strain evidence="2">JCM 17688</strain>
    </source>
</reference>
<keyword evidence="2" id="KW-1185">Reference proteome</keyword>
<protein>
    <submittedName>
        <fullName evidence="1">Uncharacterized protein</fullName>
    </submittedName>
</protein>
<gene>
    <name evidence="1" type="ORF">GCM10023147_26360</name>
</gene>
<organism evidence="1 2">
    <name type="scientific">Tsukamurella soli</name>
    <dbReference type="NCBI Taxonomy" id="644556"/>
    <lineage>
        <taxon>Bacteria</taxon>
        <taxon>Bacillati</taxon>
        <taxon>Actinomycetota</taxon>
        <taxon>Actinomycetes</taxon>
        <taxon>Mycobacteriales</taxon>
        <taxon>Tsukamurellaceae</taxon>
        <taxon>Tsukamurella</taxon>
    </lineage>
</organism>
<sequence length="81" mass="9342">MRGYRAHMTAYANRFRVHRAEFAALRSRADWQAVCRTELRRRYPPTPAKATWLGLVEAGDLAALERAVMSSDTLRRVRPVI</sequence>
<proteinExistence type="predicted"/>